<dbReference type="InterPro" id="IPR015895">
    <property type="entry name" value="4pyrrol_synth_GluRdtase_N"/>
</dbReference>
<feature type="domain" description="Glutamyl-tRNA reductase N-terminal" evidence="6">
    <location>
        <begin position="37"/>
        <end position="132"/>
    </location>
</feature>
<dbReference type="SUPFAM" id="SSF69075">
    <property type="entry name" value="Glutamyl tRNA-reductase dimerization domain"/>
    <property type="match status" value="1"/>
</dbReference>
<evidence type="ECO:0000256" key="1">
    <source>
        <dbReference type="ARBA" id="ARBA00022857"/>
    </source>
</evidence>
<name>A0AA37F8Q8_9ARCH</name>
<dbReference type="SUPFAM" id="SSF69742">
    <property type="entry name" value="Glutamyl tRNA-reductase catalytic, N-terminal domain"/>
    <property type="match status" value="1"/>
</dbReference>
<comment type="domain">
    <text evidence="4">Possesses an unusual extended V-shaped dimeric structure with each monomer consisting of three distinct domains arranged along a curved 'spinal' alpha-helix. The N-terminal catalytic domain specifically recognizes the glutamate moiety of the substrate. The second domain is the NADPH-binding domain, and the third C-terminal domain is responsible for dimerization.</text>
</comment>
<comment type="caution">
    <text evidence="4">Lacks conserved residue(s) required for the propagation of feature annotation.</text>
</comment>
<comment type="pathway">
    <text evidence="4">Porphyrin-containing compound metabolism; protoporphyrin-IX biosynthesis; 5-aminolevulinate from L-glutamyl-tRNA(Glu): step 1/2.</text>
</comment>
<dbReference type="InterPro" id="IPR036453">
    <property type="entry name" value="GluRdtase_dimer_dom_sf"/>
</dbReference>
<accession>A0AA37F8Q8</accession>
<dbReference type="PANTHER" id="PTHR43013">
    <property type="entry name" value="GLUTAMYL-TRNA REDUCTASE"/>
    <property type="match status" value="1"/>
</dbReference>
<feature type="binding site" evidence="4">
    <location>
        <begin position="45"/>
        <end position="48"/>
    </location>
    <ligand>
        <name>substrate</name>
    </ligand>
</feature>
<feature type="active site" description="Nucleophile" evidence="4">
    <location>
        <position position="46"/>
    </location>
</feature>
<feature type="domain" description="Tetrapyrrole biosynthesis glutamyl-tRNA reductase dimerisation" evidence="5">
    <location>
        <begin position="267"/>
        <end position="356"/>
    </location>
</feature>
<keyword evidence="1 4" id="KW-0521">NADP</keyword>
<dbReference type="InterPro" id="IPR015896">
    <property type="entry name" value="4pyrrol_synth_GluRdtase_dimer"/>
</dbReference>
<comment type="function">
    <text evidence="4">Catalyzes the NADPH-dependent reduction of glutamyl-tRNA(Glu) to glutamate 1-semialdehyde (GSA).</text>
</comment>
<evidence type="ECO:0000256" key="2">
    <source>
        <dbReference type="ARBA" id="ARBA00023002"/>
    </source>
</evidence>
<dbReference type="EC" id="1.2.1.70" evidence="4"/>
<proteinExistence type="inferred from homology"/>
<dbReference type="InterPro" id="IPR036343">
    <property type="entry name" value="GluRdtase_N_sf"/>
</dbReference>
<dbReference type="EMBL" id="BMNY01000001">
    <property type="protein sequence ID" value="GGM67621.1"/>
    <property type="molecule type" value="Genomic_DNA"/>
</dbReference>
<comment type="subunit">
    <text evidence="4">Homodimer.</text>
</comment>
<dbReference type="Pfam" id="PF05201">
    <property type="entry name" value="GlutR_N"/>
    <property type="match status" value="1"/>
</dbReference>
<evidence type="ECO:0000256" key="3">
    <source>
        <dbReference type="ARBA" id="ARBA00023244"/>
    </source>
</evidence>
<gene>
    <name evidence="4" type="primary">hemA</name>
    <name evidence="7" type="ORF">GCM10007108_02060</name>
</gene>
<evidence type="ECO:0000259" key="5">
    <source>
        <dbReference type="Pfam" id="PF00745"/>
    </source>
</evidence>
<dbReference type="GO" id="GO:0008883">
    <property type="term" value="F:glutamyl-tRNA reductase activity"/>
    <property type="evidence" value="ECO:0007669"/>
    <property type="project" value="UniProtKB-UniRule"/>
</dbReference>
<dbReference type="Gene3D" id="3.30.460.30">
    <property type="entry name" value="Glutamyl-tRNA reductase, N-terminal domain"/>
    <property type="match status" value="1"/>
</dbReference>
<comment type="catalytic activity">
    <reaction evidence="4">
        <text>(S)-4-amino-5-oxopentanoate + tRNA(Glu) + NADP(+) = L-glutamyl-tRNA(Glu) + NADPH + H(+)</text>
        <dbReference type="Rhea" id="RHEA:12344"/>
        <dbReference type="Rhea" id="RHEA-COMP:9663"/>
        <dbReference type="Rhea" id="RHEA-COMP:9680"/>
        <dbReference type="ChEBI" id="CHEBI:15378"/>
        <dbReference type="ChEBI" id="CHEBI:57501"/>
        <dbReference type="ChEBI" id="CHEBI:57783"/>
        <dbReference type="ChEBI" id="CHEBI:58349"/>
        <dbReference type="ChEBI" id="CHEBI:78442"/>
        <dbReference type="ChEBI" id="CHEBI:78520"/>
        <dbReference type="EC" id="1.2.1.70"/>
    </reaction>
</comment>
<evidence type="ECO:0000259" key="6">
    <source>
        <dbReference type="Pfam" id="PF05201"/>
    </source>
</evidence>
<dbReference type="GO" id="GO:0050661">
    <property type="term" value="F:NADP binding"/>
    <property type="evidence" value="ECO:0007669"/>
    <property type="project" value="InterPro"/>
</dbReference>
<evidence type="ECO:0000313" key="8">
    <source>
        <dbReference type="Proteomes" id="UP000632195"/>
    </source>
</evidence>
<sequence>MSELHDTYVDYRTGWEELYRAAERGTDYFREKMGSVSDNYMLLYTCNRIEMIYVSERPLALDGFRHVEGEDVVRRVFRIAAGLESMSVGENEVLGQLRHEYEEQVRRGQVRGILSTLCMRAISLGKRVRTETGISSGKSSVFDIAADVVASELGSTGLPVLVIGSGRAASSVYNVLMSLGFTDVTACSAGQVASLRRSFSAAVAALRPDEGKIDPSSMEALRASKVIVDISNPAAVVDDGMGRCRYMPDLAQHALEMRASKARDVARAEAMVEEAVQRFMVELNRYQVDEVISSMFRYAEEVRRSEVSRFLKEVSGGSSIDSALESMTRAITSKALRPVIEALREGRDGDVLASLRTALERRSFDGEHGEIGEPVQAGR</sequence>
<dbReference type="PANTHER" id="PTHR43013:SF1">
    <property type="entry name" value="GLUTAMYL-TRNA REDUCTASE"/>
    <property type="match status" value="1"/>
</dbReference>
<reference evidence="7" key="1">
    <citation type="journal article" date="2014" name="Int. J. Syst. Evol. Microbiol.">
        <title>Complete genome sequence of Corynebacterium casei LMG S-19264T (=DSM 44701T), isolated from a smear-ripened cheese.</title>
        <authorList>
            <consortium name="US DOE Joint Genome Institute (JGI-PGF)"/>
            <person name="Walter F."/>
            <person name="Albersmeier A."/>
            <person name="Kalinowski J."/>
            <person name="Ruckert C."/>
        </authorList>
    </citation>
    <scope>NUCLEOTIDE SEQUENCE</scope>
    <source>
        <strain evidence="7">JCM 13583</strain>
    </source>
</reference>
<feature type="binding site" evidence="4">
    <location>
        <position position="96"/>
    </location>
    <ligand>
        <name>substrate</name>
    </ligand>
</feature>
<keyword evidence="2 4" id="KW-0560">Oxidoreductase</keyword>
<feature type="binding site" evidence="4">
    <location>
        <begin position="90"/>
        <end position="92"/>
    </location>
    <ligand>
        <name>substrate</name>
    </ligand>
</feature>
<dbReference type="RefSeq" id="WP_188679576.1">
    <property type="nucleotide sequence ID" value="NZ_BMNY01000001.1"/>
</dbReference>
<feature type="binding site" evidence="4">
    <location>
        <begin position="164"/>
        <end position="169"/>
    </location>
    <ligand>
        <name>NADP(+)</name>
        <dbReference type="ChEBI" id="CHEBI:58349"/>
    </ligand>
</feature>
<dbReference type="HAMAP" id="MF_00087">
    <property type="entry name" value="Glu_tRNA_reductase"/>
    <property type="match status" value="1"/>
</dbReference>
<comment type="similarity">
    <text evidence="4">Belongs to the glutamyl-tRNA reductase family.</text>
</comment>
<comment type="caution">
    <text evidence="7">The sequence shown here is derived from an EMBL/GenBank/DDBJ whole genome shotgun (WGS) entry which is preliminary data.</text>
</comment>
<dbReference type="Pfam" id="PF00745">
    <property type="entry name" value="GlutR_dimer"/>
    <property type="match status" value="1"/>
</dbReference>
<evidence type="ECO:0000256" key="4">
    <source>
        <dbReference type="HAMAP-Rule" id="MF_00087"/>
    </source>
</evidence>
<dbReference type="InterPro" id="IPR000343">
    <property type="entry name" value="4pyrrol_synth_GluRdtase"/>
</dbReference>
<reference evidence="7" key="2">
    <citation type="submission" date="2022-09" db="EMBL/GenBank/DDBJ databases">
        <authorList>
            <person name="Sun Q."/>
            <person name="Ohkuma M."/>
        </authorList>
    </citation>
    <scope>NUCLEOTIDE SEQUENCE</scope>
    <source>
        <strain evidence="7">JCM 13583</strain>
    </source>
</reference>
<keyword evidence="8" id="KW-1185">Reference proteome</keyword>
<dbReference type="Proteomes" id="UP000632195">
    <property type="component" value="Unassembled WGS sequence"/>
</dbReference>
<dbReference type="AlphaFoldDB" id="A0AA37F8Q8"/>
<protein>
    <recommendedName>
        <fullName evidence="4">Glutamyl-tRNA reductase</fullName>
        <shortName evidence="4">GluTR</shortName>
        <ecNumber evidence="4">1.2.1.70</ecNumber>
    </recommendedName>
</protein>
<organism evidence="7 8">
    <name type="scientific">Thermogymnomonas acidicola</name>
    <dbReference type="NCBI Taxonomy" id="399579"/>
    <lineage>
        <taxon>Archaea</taxon>
        <taxon>Methanobacteriati</taxon>
        <taxon>Thermoplasmatota</taxon>
        <taxon>Thermoplasmata</taxon>
        <taxon>Thermoplasmatales</taxon>
        <taxon>Thermogymnomonas</taxon>
    </lineage>
</organism>
<keyword evidence="3 4" id="KW-0627">Porphyrin biosynthesis</keyword>
<feature type="binding site" evidence="4">
    <location>
        <position position="85"/>
    </location>
    <ligand>
        <name>substrate</name>
    </ligand>
</feature>
<dbReference type="GO" id="GO:0019353">
    <property type="term" value="P:protoporphyrinogen IX biosynthetic process from glutamate"/>
    <property type="evidence" value="ECO:0007669"/>
    <property type="project" value="TreeGrafter"/>
</dbReference>
<evidence type="ECO:0000313" key="7">
    <source>
        <dbReference type="EMBL" id="GGM67621.1"/>
    </source>
</evidence>
<comment type="miscellaneous">
    <text evidence="4">During catalysis, the active site Cys acts as a nucleophile attacking the alpha-carbonyl group of tRNA-bound glutamate with the formation of a thioester intermediate between enzyme and glutamate, and the concomitant release of tRNA(Glu). The thioester intermediate is finally reduced by direct hydride transfer from NADPH, to form the product GSA.</text>
</comment>